<evidence type="ECO:0000313" key="13">
    <source>
        <dbReference type="Proteomes" id="UP001628193"/>
    </source>
</evidence>
<evidence type="ECO:0000256" key="2">
    <source>
        <dbReference type="ARBA" id="ARBA00004370"/>
    </source>
</evidence>
<comment type="caution">
    <text evidence="12">The sequence shown here is derived from an EMBL/GenBank/DDBJ whole genome shotgun (WGS) entry which is preliminary data.</text>
</comment>
<dbReference type="SUPFAM" id="SSF55874">
    <property type="entry name" value="ATPase domain of HSP90 chaperone/DNA topoisomerase II/histidine kinase"/>
    <property type="match status" value="1"/>
</dbReference>
<name>A0ABQ0C7W9_9PROT</name>
<feature type="transmembrane region" description="Helical" evidence="10">
    <location>
        <begin position="158"/>
        <end position="179"/>
    </location>
</feature>
<evidence type="ECO:0000256" key="1">
    <source>
        <dbReference type="ARBA" id="ARBA00000085"/>
    </source>
</evidence>
<dbReference type="SMART" id="SM00387">
    <property type="entry name" value="HATPase_c"/>
    <property type="match status" value="1"/>
</dbReference>
<keyword evidence="9 10" id="KW-0472">Membrane</keyword>
<protein>
    <recommendedName>
        <fullName evidence="3">histidine kinase</fullName>
        <ecNumber evidence="3">2.7.13.3</ecNumber>
    </recommendedName>
</protein>
<dbReference type="EC" id="2.7.13.3" evidence="3"/>
<keyword evidence="8 10" id="KW-1133">Transmembrane helix</keyword>
<reference evidence="12 13" key="1">
    <citation type="submission" date="2024-05" db="EMBL/GenBank/DDBJ databases">
        <authorList>
            <consortium name="Candidatus Magnetaquicoccaceae bacterium FCR-1 genome sequencing consortium"/>
            <person name="Shimoshige H."/>
            <person name="Shimamura S."/>
            <person name="Taoka A."/>
            <person name="Kobayashi H."/>
            <person name="Maekawa T."/>
        </authorList>
    </citation>
    <scope>NUCLEOTIDE SEQUENCE [LARGE SCALE GENOMIC DNA]</scope>
    <source>
        <strain evidence="12 13">FCR-1</strain>
    </source>
</reference>
<sequence length="441" mass="49473">MKSVAGQLRIGLSALLFSIFLILFSVNDRLTHGLADSMAWREITHKAEGLRALLVAALQHMDEPVNPCQEPPGSGLYCQWEVRRATGATIHRSPSLAGKPISLPEMSAESLLQLKLSEPEGGEMRVVALSTAHAGGTLILAVGQSESLLKGQLRKWRFYHLLFTFCVFFLFAALTYWHVTQQFEVFGQWRSDLERWRSGSGPRRLPPGPEEIQPLMRILEGQLFSEERSLNRVRRTLSHIGHTLRIPLTVLFHLAESGELRQHPAVREVLTEQTRLLERLIERHLRRASLAGRTTPGEFFSLGQELPALVRALDILYYDKAIDTRMRIPDDLNCPGNRDDFLELIGNLADNACKWAKSRIIISAGNEGGFWLTIEDDGPGVGEEQLAILRQWRGKRLDESRPGQGLGLMIAQDIVSFYDGEITLGISRELGGFMVSIRLKA</sequence>
<evidence type="ECO:0000256" key="8">
    <source>
        <dbReference type="ARBA" id="ARBA00022989"/>
    </source>
</evidence>
<reference evidence="12 13" key="2">
    <citation type="submission" date="2024-09" db="EMBL/GenBank/DDBJ databases">
        <title>Draft genome sequence of Candidatus Magnetaquicoccaceae bacterium FCR-1.</title>
        <authorList>
            <person name="Shimoshige H."/>
            <person name="Shimamura S."/>
            <person name="Taoka A."/>
            <person name="Kobayashi H."/>
            <person name="Maekawa T."/>
        </authorList>
    </citation>
    <scope>NUCLEOTIDE SEQUENCE [LARGE SCALE GENOMIC DNA]</scope>
    <source>
        <strain evidence="12 13">FCR-1</strain>
    </source>
</reference>
<dbReference type="GO" id="GO:0016740">
    <property type="term" value="F:transferase activity"/>
    <property type="evidence" value="ECO:0007669"/>
    <property type="project" value="UniProtKB-KW"/>
</dbReference>
<evidence type="ECO:0000256" key="3">
    <source>
        <dbReference type="ARBA" id="ARBA00012438"/>
    </source>
</evidence>
<evidence type="ECO:0000256" key="10">
    <source>
        <dbReference type="SAM" id="Phobius"/>
    </source>
</evidence>
<feature type="domain" description="Histidine kinase" evidence="11">
    <location>
        <begin position="239"/>
        <end position="441"/>
    </location>
</feature>
<evidence type="ECO:0000313" key="12">
    <source>
        <dbReference type="EMBL" id="GAB0056982.1"/>
    </source>
</evidence>
<dbReference type="Gene3D" id="3.30.565.10">
    <property type="entry name" value="Histidine kinase-like ATPase, C-terminal domain"/>
    <property type="match status" value="1"/>
</dbReference>
<proteinExistence type="predicted"/>
<dbReference type="PROSITE" id="PS50109">
    <property type="entry name" value="HIS_KIN"/>
    <property type="match status" value="1"/>
</dbReference>
<dbReference type="RefSeq" id="WP_420904694.1">
    <property type="nucleotide sequence ID" value="NZ_BAAFGK010000004.1"/>
</dbReference>
<organism evidence="12 13">
    <name type="scientific">Candidatus Magnetaquiglobus chichijimensis</name>
    <dbReference type="NCBI Taxonomy" id="3141448"/>
    <lineage>
        <taxon>Bacteria</taxon>
        <taxon>Pseudomonadati</taxon>
        <taxon>Pseudomonadota</taxon>
        <taxon>Magnetococcia</taxon>
        <taxon>Magnetococcales</taxon>
        <taxon>Candidatus Magnetaquicoccaceae</taxon>
        <taxon>Candidatus Magnetaquiglobus</taxon>
    </lineage>
</organism>
<dbReference type="InterPro" id="IPR036890">
    <property type="entry name" value="HATPase_C_sf"/>
</dbReference>
<accession>A0ABQ0C7W9</accession>
<evidence type="ECO:0000256" key="4">
    <source>
        <dbReference type="ARBA" id="ARBA00022553"/>
    </source>
</evidence>
<evidence type="ECO:0000259" key="11">
    <source>
        <dbReference type="PROSITE" id="PS50109"/>
    </source>
</evidence>
<feature type="transmembrane region" description="Helical" evidence="10">
    <location>
        <begin position="6"/>
        <end position="26"/>
    </location>
</feature>
<keyword evidence="6 10" id="KW-0812">Transmembrane</keyword>
<keyword evidence="5 12" id="KW-0808">Transferase</keyword>
<dbReference type="Pfam" id="PF02518">
    <property type="entry name" value="HATPase_c"/>
    <property type="match status" value="1"/>
</dbReference>
<keyword evidence="4" id="KW-0597">Phosphoprotein</keyword>
<comment type="subcellular location">
    <subcellularLocation>
        <location evidence="2">Membrane</location>
    </subcellularLocation>
</comment>
<dbReference type="PANTHER" id="PTHR45436">
    <property type="entry name" value="SENSOR HISTIDINE KINASE YKOH"/>
    <property type="match status" value="1"/>
</dbReference>
<dbReference type="InterPro" id="IPR004358">
    <property type="entry name" value="Sig_transdc_His_kin-like_C"/>
</dbReference>
<keyword evidence="13" id="KW-1185">Reference proteome</keyword>
<gene>
    <name evidence="12" type="primary">sasA_6</name>
    <name evidence="12" type="ORF">SIID45300_01300</name>
</gene>
<keyword evidence="7" id="KW-0418">Kinase</keyword>
<dbReference type="EMBL" id="BAAFGK010000004">
    <property type="protein sequence ID" value="GAB0056982.1"/>
    <property type="molecule type" value="Genomic_DNA"/>
</dbReference>
<dbReference type="InterPro" id="IPR005467">
    <property type="entry name" value="His_kinase_dom"/>
</dbReference>
<dbReference type="Proteomes" id="UP001628193">
    <property type="component" value="Unassembled WGS sequence"/>
</dbReference>
<evidence type="ECO:0000256" key="7">
    <source>
        <dbReference type="ARBA" id="ARBA00022777"/>
    </source>
</evidence>
<dbReference type="InterPro" id="IPR003594">
    <property type="entry name" value="HATPase_dom"/>
</dbReference>
<evidence type="ECO:0000256" key="9">
    <source>
        <dbReference type="ARBA" id="ARBA00023136"/>
    </source>
</evidence>
<evidence type="ECO:0000256" key="5">
    <source>
        <dbReference type="ARBA" id="ARBA00022679"/>
    </source>
</evidence>
<dbReference type="PANTHER" id="PTHR45436:SF5">
    <property type="entry name" value="SENSOR HISTIDINE KINASE TRCS"/>
    <property type="match status" value="1"/>
</dbReference>
<comment type="catalytic activity">
    <reaction evidence="1">
        <text>ATP + protein L-histidine = ADP + protein N-phospho-L-histidine.</text>
        <dbReference type="EC" id="2.7.13.3"/>
    </reaction>
</comment>
<evidence type="ECO:0000256" key="6">
    <source>
        <dbReference type="ARBA" id="ARBA00022692"/>
    </source>
</evidence>
<dbReference type="InterPro" id="IPR050428">
    <property type="entry name" value="TCS_sensor_his_kinase"/>
</dbReference>
<dbReference type="PRINTS" id="PR00344">
    <property type="entry name" value="BCTRLSENSOR"/>
</dbReference>